<dbReference type="PIRSF" id="PIRSF001235">
    <property type="entry name" value="Amidase_carbamoylase"/>
    <property type="match status" value="1"/>
</dbReference>
<gene>
    <name evidence="4" type="ORF">MARA_40330</name>
</gene>
<dbReference type="NCBIfam" id="TIGR01879">
    <property type="entry name" value="hydantase"/>
    <property type="match status" value="1"/>
</dbReference>
<keyword evidence="2 4" id="KW-0378">Hydrolase</keyword>
<dbReference type="GO" id="GO:0016813">
    <property type="term" value="F:hydrolase activity, acting on carbon-nitrogen (but not peptide) bonds, in linear amidines"/>
    <property type="evidence" value="ECO:0007669"/>
    <property type="project" value="InterPro"/>
</dbReference>
<proteinExistence type="inferred from homology"/>
<reference evidence="4 5" key="1">
    <citation type="journal article" date="2019" name="Emerg. Microbes Infect.">
        <title>Comprehensive subspecies identification of 175 nontuberculous mycobacteria species based on 7547 genomic profiles.</title>
        <authorList>
            <person name="Matsumoto Y."/>
            <person name="Kinjo T."/>
            <person name="Motooka D."/>
            <person name="Nabeya D."/>
            <person name="Jung N."/>
            <person name="Uechi K."/>
            <person name="Horii T."/>
            <person name="Iida T."/>
            <person name="Fujita J."/>
            <person name="Nakamura S."/>
        </authorList>
    </citation>
    <scope>NUCLEOTIDE SEQUENCE [LARGE SCALE GENOMIC DNA]</scope>
    <source>
        <strain evidence="4 5">JCM 18538</strain>
    </source>
</reference>
<name>A0A7I7S3L5_9MYCO</name>
<keyword evidence="3" id="KW-0479">Metal-binding</keyword>
<accession>A0A7I7S3L5</accession>
<protein>
    <submittedName>
        <fullName evidence="4">Zn-dependent hydrolase</fullName>
    </submittedName>
</protein>
<dbReference type="RefSeq" id="WP_163920105.1">
    <property type="nucleotide sequence ID" value="NZ_AP022593.1"/>
</dbReference>
<dbReference type="EMBL" id="AP022593">
    <property type="protein sequence ID" value="BBY50565.1"/>
    <property type="molecule type" value="Genomic_DNA"/>
</dbReference>
<feature type="binding site" evidence="3">
    <location>
        <position position="92"/>
    </location>
    <ligand>
        <name>Zn(2+)</name>
        <dbReference type="ChEBI" id="CHEBI:29105"/>
        <label>2</label>
    </ligand>
</feature>
<dbReference type="InterPro" id="IPR002933">
    <property type="entry name" value="Peptidase_M20"/>
</dbReference>
<evidence type="ECO:0000256" key="3">
    <source>
        <dbReference type="PIRSR" id="PIRSR001235-1"/>
    </source>
</evidence>
<feature type="binding site" evidence="3">
    <location>
        <position position="92"/>
    </location>
    <ligand>
        <name>Zn(2+)</name>
        <dbReference type="ChEBI" id="CHEBI:29105"/>
        <label>1</label>
    </ligand>
</feature>
<comment type="similarity">
    <text evidence="1">Belongs to the peptidase M20 family.</text>
</comment>
<dbReference type="CDD" id="cd03884">
    <property type="entry name" value="M20_bAS"/>
    <property type="match status" value="1"/>
</dbReference>
<dbReference type="SUPFAM" id="SSF53187">
    <property type="entry name" value="Zn-dependent exopeptidases"/>
    <property type="match status" value="1"/>
</dbReference>
<dbReference type="InterPro" id="IPR036264">
    <property type="entry name" value="Bact_exopeptidase_dim_dom"/>
</dbReference>
<dbReference type="PANTHER" id="PTHR32494:SF5">
    <property type="entry name" value="ALLANTOATE AMIDOHYDROLASE"/>
    <property type="match status" value="1"/>
</dbReference>
<dbReference type="SUPFAM" id="SSF55031">
    <property type="entry name" value="Bacterial exopeptidase dimerisation domain"/>
    <property type="match status" value="1"/>
</dbReference>
<feature type="binding site" evidence="3">
    <location>
        <position position="81"/>
    </location>
    <ligand>
        <name>Zn(2+)</name>
        <dbReference type="ChEBI" id="CHEBI:29105"/>
        <label>1</label>
    </ligand>
</feature>
<dbReference type="AlphaFoldDB" id="A0A7I7S3L5"/>
<keyword evidence="3" id="KW-0862">Zinc</keyword>
<evidence type="ECO:0000313" key="5">
    <source>
        <dbReference type="Proteomes" id="UP000467428"/>
    </source>
</evidence>
<feature type="binding site" evidence="3">
    <location>
        <position position="127"/>
    </location>
    <ligand>
        <name>Zn(2+)</name>
        <dbReference type="ChEBI" id="CHEBI:29105"/>
        <label>2</label>
    </ligand>
</feature>
<dbReference type="NCBIfam" id="NF006772">
    <property type="entry name" value="PRK09290.2-1"/>
    <property type="match status" value="1"/>
</dbReference>
<evidence type="ECO:0000256" key="2">
    <source>
        <dbReference type="ARBA" id="ARBA00022801"/>
    </source>
</evidence>
<dbReference type="PANTHER" id="PTHR32494">
    <property type="entry name" value="ALLANTOATE DEIMINASE-RELATED"/>
    <property type="match status" value="1"/>
</dbReference>
<dbReference type="GO" id="GO:0046872">
    <property type="term" value="F:metal ion binding"/>
    <property type="evidence" value="ECO:0007669"/>
    <property type="project" value="UniProtKB-KW"/>
</dbReference>
<feature type="binding site" evidence="3">
    <location>
        <position position="186"/>
    </location>
    <ligand>
        <name>Zn(2+)</name>
        <dbReference type="ChEBI" id="CHEBI:29105"/>
        <label>1</label>
    </ligand>
</feature>
<dbReference type="Proteomes" id="UP000467428">
    <property type="component" value="Chromosome"/>
</dbReference>
<organism evidence="4 5">
    <name type="scientific">Mycolicibacterium arabiense</name>
    <dbReference type="NCBI Taxonomy" id="1286181"/>
    <lineage>
        <taxon>Bacteria</taxon>
        <taxon>Bacillati</taxon>
        <taxon>Actinomycetota</taxon>
        <taxon>Actinomycetes</taxon>
        <taxon>Mycobacteriales</taxon>
        <taxon>Mycobacteriaceae</taxon>
        <taxon>Mycolicibacterium</taxon>
    </lineage>
</organism>
<dbReference type="Gene3D" id="3.40.630.10">
    <property type="entry name" value="Zn peptidases"/>
    <property type="match status" value="1"/>
</dbReference>
<evidence type="ECO:0000313" key="4">
    <source>
        <dbReference type="EMBL" id="BBY50565.1"/>
    </source>
</evidence>
<geneLocation type="plasmid" evidence="5">
    <name>pjcm18538 dna</name>
</geneLocation>
<dbReference type="KEGG" id="marz:MARA_40330"/>
<evidence type="ECO:0000256" key="1">
    <source>
        <dbReference type="ARBA" id="ARBA00006153"/>
    </source>
</evidence>
<dbReference type="Pfam" id="PF01546">
    <property type="entry name" value="Peptidase_M20"/>
    <property type="match status" value="1"/>
</dbReference>
<comment type="cofactor">
    <cofactor evidence="3">
        <name>Zn(2+)</name>
        <dbReference type="ChEBI" id="CHEBI:29105"/>
    </cofactor>
    <text evidence="3">Binds 2 Zn(2+) ions per subunit.</text>
</comment>
<sequence length="415" mass="44046">MSTGLTDATFLTDFAELSAIGATPVGGVDREAATDADGRARDWLRAWFVEHGLQCRVDAVGNMFGCAEFAPDTPYVLLGSHLDSQPTSGRFDGAYGVLAAAYAAVLVADRPDAARYNVAAVNWFNEEGSRFSPSLMGSAVYVGKMSADAVLDTVGKDGSSVRDALRHIGYHGGDVAPRANCYAEIHIEQGRTLVDEGLDVGVVTCNWAAYKYSITVHGEQSHTGATHMRYRRDALVAASEVVLAVRAVADEFGPDTVLGSVGRFTVEPNSPVVVPSRVRLAADLRALEAETVEAAHALFLERVAEIEQAGDGHVEIESAAFRPSTRYQDSGIALAGAVLDDLGLRWRTLPTMAGHDSVNLKDVVPTVMLFIPSVDGISHNEREYSTDAHLLAGLHTLTATAARMAAGALEGAHVP</sequence>
<dbReference type="Gene3D" id="3.30.70.360">
    <property type="match status" value="1"/>
</dbReference>
<feature type="binding site" evidence="3">
    <location>
        <position position="379"/>
    </location>
    <ligand>
        <name>Zn(2+)</name>
        <dbReference type="ChEBI" id="CHEBI:29105"/>
        <label>2</label>
    </ligand>
</feature>
<dbReference type="InterPro" id="IPR010158">
    <property type="entry name" value="Amidase_Cbmase"/>
</dbReference>
<keyword evidence="5" id="KW-1185">Reference proteome</keyword>